<comment type="similarity">
    <text evidence="2">Belongs to the NlpA lipoprotein family.</text>
</comment>
<evidence type="ECO:0000256" key="2">
    <source>
        <dbReference type="ARBA" id="ARBA00008973"/>
    </source>
</evidence>
<dbReference type="Pfam" id="PF03180">
    <property type="entry name" value="Lipoprotein_9"/>
    <property type="match status" value="1"/>
</dbReference>
<dbReference type="SUPFAM" id="SSF53850">
    <property type="entry name" value="Periplasmic binding protein-like II"/>
    <property type="match status" value="1"/>
</dbReference>
<organism evidence="7 8">
    <name type="scientific">Anaeromonas frigoriresistens</name>
    <dbReference type="NCBI Taxonomy" id="2683708"/>
    <lineage>
        <taxon>Bacteria</taxon>
        <taxon>Bacillati</taxon>
        <taxon>Bacillota</taxon>
        <taxon>Tissierellia</taxon>
        <taxon>Tissierellales</taxon>
        <taxon>Thermohalobacteraceae</taxon>
        <taxon>Anaeromonas</taxon>
    </lineage>
</organism>
<proteinExistence type="inferred from homology"/>
<evidence type="ECO:0000256" key="1">
    <source>
        <dbReference type="ARBA" id="ARBA00004635"/>
    </source>
</evidence>
<reference evidence="7" key="1">
    <citation type="submission" date="2019-12" db="EMBL/GenBank/DDBJ databases">
        <title>Clostridiaceae gen. nov. sp. nov., isolated from sediment in Xinjiang, China.</title>
        <authorList>
            <person name="Zhang R."/>
        </authorList>
    </citation>
    <scope>NUCLEOTIDE SEQUENCE</scope>
    <source>
        <strain evidence="7">D2Q-11</strain>
    </source>
</reference>
<evidence type="ECO:0000256" key="6">
    <source>
        <dbReference type="ARBA" id="ARBA00023288"/>
    </source>
</evidence>
<keyword evidence="8" id="KW-1185">Reference proteome</keyword>
<accession>A0A942V018</accession>
<dbReference type="InterPro" id="IPR004872">
    <property type="entry name" value="Lipoprotein_NlpA"/>
</dbReference>
<dbReference type="Gene3D" id="3.40.190.10">
    <property type="entry name" value="Periplasmic binding protein-like II"/>
    <property type="match status" value="1"/>
</dbReference>
<comment type="subcellular location">
    <subcellularLocation>
        <location evidence="1">Membrane</location>
        <topology evidence="1">Lipid-anchor</topology>
    </subcellularLocation>
</comment>
<evidence type="ECO:0000256" key="4">
    <source>
        <dbReference type="ARBA" id="ARBA00023136"/>
    </source>
</evidence>
<dbReference type="Proteomes" id="UP000724672">
    <property type="component" value="Unassembled WGS sequence"/>
</dbReference>
<dbReference type="GO" id="GO:0016020">
    <property type="term" value="C:membrane"/>
    <property type="evidence" value="ECO:0007669"/>
    <property type="project" value="UniProtKB-SubCell"/>
</dbReference>
<keyword evidence="6" id="KW-0449">Lipoprotein</keyword>
<dbReference type="AlphaFoldDB" id="A0A942V018"/>
<evidence type="ECO:0000256" key="3">
    <source>
        <dbReference type="ARBA" id="ARBA00022729"/>
    </source>
</evidence>
<protein>
    <submittedName>
        <fullName evidence="7">Uncharacterized protein</fullName>
    </submittedName>
</protein>
<gene>
    <name evidence="7" type="ORF">GOQ27_13145</name>
</gene>
<keyword evidence="5" id="KW-0564">Palmitate</keyword>
<evidence type="ECO:0000313" key="7">
    <source>
        <dbReference type="EMBL" id="MBS4539416.1"/>
    </source>
</evidence>
<dbReference type="EMBL" id="WSFT01000050">
    <property type="protein sequence ID" value="MBS4539416.1"/>
    <property type="molecule type" value="Genomic_DNA"/>
</dbReference>
<keyword evidence="4" id="KW-0472">Membrane</keyword>
<sequence length="44" mass="4982">MNITAVKEAYKDNKVLKRLIEAYQEQATKDVINKVCKGNVVPAF</sequence>
<keyword evidence="3" id="KW-0732">Signal</keyword>
<comment type="caution">
    <text evidence="7">The sequence shown here is derived from an EMBL/GenBank/DDBJ whole genome shotgun (WGS) entry which is preliminary data.</text>
</comment>
<name>A0A942V018_9FIRM</name>
<evidence type="ECO:0000313" key="8">
    <source>
        <dbReference type="Proteomes" id="UP000724672"/>
    </source>
</evidence>
<evidence type="ECO:0000256" key="5">
    <source>
        <dbReference type="ARBA" id="ARBA00023139"/>
    </source>
</evidence>